<dbReference type="Proteomes" id="UP000433652">
    <property type="component" value="Unassembled WGS sequence"/>
</dbReference>
<evidence type="ECO:0000313" key="3">
    <source>
        <dbReference type="EMBL" id="MXO59570.1"/>
    </source>
</evidence>
<keyword evidence="2" id="KW-0732">Signal</keyword>
<sequence>MARKLILLAALPLALAACSSQDDGESADDFAARVGNGQAAGSTDGNSTTLADATPVEADPPAGVDVTQLEKLGDISGADLGPRDGGCSFQSGETEMMLAGAKSDPSAPGKAVVRLGGKLYLLSLASGGLSAVQSGATYVGEGVLVTVTPRAQTGAFRDAVLTAQSATGASNAVNGKWVCS</sequence>
<evidence type="ECO:0000313" key="4">
    <source>
        <dbReference type="Proteomes" id="UP000433652"/>
    </source>
</evidence>
<reference evidence="3 4" key="1">
    <citation type="submission" date="2019-12" db="EMBL/GenBank/DDBJ databases">
        <title>Genomic-based taxomic classification of the family Erythrobacteraceae.</title>
        <authorList>
            <person name="Xu L."/>
        </authorList>
    </citation>
    <scope>NUCLEOTIDE SEQUENCE [LARGE SCALE GENOMIC DNA]</scope>
    <source>
        <strain evidence="3 4">MCCC 1K01500</strain>
    </source>
</reference>
<organism evidence="3 4">
    <name type="scientific">Croceibacterium salegens</name>
    <dbReference type="NCBI Taxonomy" id="1737568"/>
    <lineage>
        <taxon>Bacteria</taxon>
        <taxon>Pseudomonadati</taxon>
        <taxon>Pseudomonadota</taxon>
        <taxon>Alphaproteobacteria</taxon>
        <taxon>Sphingomonadales</taxon>
        <taxon>Erythrobacteraceae</taxon>
        <taxon>Croceibacterium</taxon>
    </lineage>
</organism>
<evidence type="ECO:0000256" key="1">
    <source>
        <dbReference type="SAM" id="MobiDB-lite"/>
    </source>
</evidence>
<dbReference type="EMBL" id="WTYM01000036">
    <property type="protein sequence ID" value="MXO59570.1"/>
    <property type="molecule type" value="Genomic_DNA"/>
</dbReference>
<protein>
    <recommendedName>
        <fullName evidence="5">Lipoprotein</fullName>
    </recommendedName>
</protein>
<feature type="region of interest" description="Disordered" evidence="1">
    <location>
        <begin position="35"/>
        <end position="62"/>
    </location>
</feature>
<dbReference type="RefSeq" id="WP_159794113.1">
    <property type="nucleotide sequence ID" value="NZ_WTYM01000036.1"/>
</dbReference>
<evidence type="ECO:0008006" key="5">
    <source>
        <dbReference type="Google" id="ProtNLM"/>
    </source>
</evidence>
<dbReference type="AlphaFoldDB" id="A0A6I4SWU1"/>
<accession>A0A6I4SWU1</accession>
<dbReference type="PROSITE" id="PS51257">
    <property type="entry name" value="PROKAR_LIPOPROTEIN"/>
    <property type="match status" value="1"/>
</dbReference>
<feature type="signal peptide" evidence="2">
    <location>
        <begin position="1"/>
        <end position="22"/>
    </location>
</feature>
<keyword evidence="4" id="KW-1185">Reference proteome</keyword>
<feature type="chain" id="PRO_5026126531" description="Lipoprotein" evidence="2">
    <location>
        <begin position="23"/>
        <end position="180"/>
    </location>
</feature>
<proteinExistence type="predicted"/>
<gene>
    <name evidence="3" type="ORF">GRI89_08450</name>
</gene>
<feature type="compositionally biased region" description="Polar residues" evidence="1">
    <location>
        <begin position="39"/>
        <end position="51"/>
    </location>
</feature>
<comment type="caution">
    <text evidence="3">The sequence shown here is derived from an EMBL/GenBank/DDBJ whole genome shotgun (WGS) entry which is preliminary data.</text>
</comment>
<dbReference type="OrthoDB" id="7407602at2"/>
<name>A0A6I4SWU1_9SPHN</name>
<evidence type="ECO:0000256" key="2">
    <source>
        <dbReference type="SAM" id="SignalP"/>
    </source>
</evidence>